<feature type="compositionally biased region" description="Polar residues" evidence="2">
    <location>
        <begin position="421"/>
        <end position="453"/>
    </location>
</feature>
<feature type="compositionally biased region" description="Low complexity" evidence="2">
    <location>
        <begin position="291"/>
        <end position="309"/>
    </location>
</feature>
<feature type="compositionally biased region" description="Polar residues" evidence="2">
    <location>
        <begin position="197"/>
        <end position="214"/>
    </location>
</feature>
<feature type="region of interest" description="Disordered" evidence="2">
    <location>
        <begin position="195"/>
        <end position="214"/>
    </location>
</feature>
<feature type="region of interest" description="Disordered" evidence="2">
    <location>
        <begin position="420"/>
        <end position="453"/>
    </location>
</feature>
<evidence type="ECO:0000256" key="2">
    <source>
        <dbReference type="SAM" id="MobiDB-lite"/>
    </source>
</evidence>
<sequence length="453" mass="50374">MSIERKILECVDDIKRLKPGEAFAMSFEIGYYDNEKLDSFVTSISSGKLNKKKKKNGTKLGKCYRDKYVGKDINEIRDKLCTNTNLIVQGSVLSTKIVKILDNLKKKRNLLYSSQEYTDTHVTTDGYSLRELSSGHKNNFVNYKDILSSEKKIHSSLYDDGKKIKSKYSERKNIENEETTTTDLTSTTTTVSFYTSNDKPSMNQSDVTSGASSKIATPKTLETTDLKNLQTLQTTAVTSTSTVLSAANKYCIKPISRRLNKKIAKLIENEEKKRRNNEMAKEKEKKINKASLKVLSSSSNVQSEDVSSLLDSTQREKTASVNSSSQVSTANQIDSTNDKASDNNNVINKNKPDKEVVVDKKSKENSPALPSVKTVESPKINKDNDKSNSTSNTPTVETVTAISIKDYHINPVVEKKVENPEISSNAVQSNLSSVQTAQLPPHIQEQNNKASPL</sequence>
<keyword evidence="3" id="KW-1185">Reference proteome</keyword>
<evidence type="ECO:0000313" key="4">
    <source>
        <dbReference type="WBParaSite" id="SPAL_0000242600.1"/>
    </source>
</evidence>
<evidence type="ECO:0000313" key="3">
    <source>
        <dbReference type="Proteomes" id="UP000046392"/>
    </source>
</evidence>
<organism evidence="3 4">
    <name type="scientific">Strongyloides papillosus</name>
    <name type="common">Intestinal threadworm</name>
    <dbReference type="NCBI Taxonomy" id="174720"/>
    <lineage>
        <taxon>Eukaryota</taxon>
        <taxon>Metazoa</taxon>
        <taxon>Ecdysozoa</taxon>
        <taxon>Nematoda</taxon>
        <taxon>Chromadorea</taxon>
        <taxon>Rhabditida</taxon>
        <taxon>Tylenchina</taxon>
        <taxon>Panagrolaimomorpha</taxon>
        <taxon>Strongyloidoidea</taxon>
        <taxon>Strongyloididae</taxon>
        <taxon>Strongyloides</taxon>
    </lineage>
</organism>
<keyword evidence="1" id="KW-0175">Coiled coil</keyword>
<feature type="compositionally biased region" description="Polar residues" evidence="2">
    <location>
        <begin position="319"/>
        <end position="335"/>
    </location>
</feature>
<evidence type="ECO:0000256" key="1">
    <source>
        <dbReference type="SAM" id="Coils"/>
    </source>
</evidence>
<proteinExistence type="predicted"/>
<name>A0A0N5B8Q3_STREA</name>
<dbReference type="WBParaSite" id="SPAL_0000242600.1">
    <property type="protein sequence ID" value="SPAL_0000242600.1"/>
    <property type="gene ID" value="SPAL_0000242600"/>
</dbReference>
<protein>
    <submittedName>
        <fullName evidence="4">Doublecortin domain-containing protein</fullName>
    </submittedName>
</protein>
<dbReference type="AlphaFoldDB" id="A0A0N5B8Q3"/>
<dbReference type="Proteomes" id="UP000046392">
    <property type="component" value="Unplaced"/>
</dbReference>
<feature type="region of interest" description="Disordered" evidence="2">
    <location>
        <begin position="291"/>
        <end position="395"/>
    </location>
</feature>
<reference evidence="4" key="1">
    <citation type="submission" date="2017-02" db="UniProtKB">
        <authorList>
            <consortium name="WormBaseParasite"/>
        </authorList>
    </citation>
    <scope>IDENTIFICATION</scope>
</reference>
<accession>A0A0N5B8Q3</accession>
<feature type="compositionally biased region" description="Basic and acidic residues" evidence="2">
    <location>
        <begin position="350"/>
        <end position="364"/>
    </location>
</feature>
<feature type="coiled-coil region" evidence="1">
    <location>
        <begin position="256"/>
        <end position="289"/>
    </location>
</feature>